<dbReference type="PANTHER" id="PTHR33064:SF37">
    <property type="entry name" value="RIBONUCLEASE H"/>
    <property type="match status" value="1"/>
</dbReference>
<keyword evidence="5" id="KW-0064">Aspartyl protease</keyword>
<dbReference type="SUPFAM" id="SSF56672">
    <property type="entry name" value="DNA/RNA polymerases"/>
    <property type="match status" value="1"/>
</dbReference>
<dbReference type="GO" id="GO:0003964">
    <property type="term" value="F:RNA-directed DNA polymerase activity"/>
    <property type="evidence" value="ECO:0007669"/>
    <property type="project" value="UniProtKB-KW"/>
</dbReference>
<dbReference type="CDD" id="cd01647">
    <property type="entry name" value="RT_LTR"/>
    <property type="match status" value="1"/>
</dbReference>
<evidence type="ECO:0000313" key="11">
    <source>
        <dbReference type="EMBL" id="CAF1337866.1"/>
    </source>
</evidence>
<feature type="non-terminal residue" evidence="11">
    <location>
        <position position="1"/>
    </location>
</feature>
<comment type="caution">
    <text evidence="11">The sequence shown here is derived from an EMBL/GenBank/DDBJ whole genome shotgun (WGS) entry which is preliminary data.</text>
</comment>
<dbReference type="PROSITE" id="PS50878">
    <property type="entry name" value="RT_POL"/>
    <property type="match status" value="1"/>
</dbReference>
<dbReference type="InterPro" id="IPR041373">
    <property type="entry name" value="RT_RNaseH"/>
</dbReference>
<keyword evidence="9" id="KW-0812">Transmembrane</keyword>
<dbReference type="EMBL" id="CAJOBC010057014">
    <property type="protein sequence ID" value="CAF4196574.1"/>
    <property type="molecule type" value="Genomic_DNA"/>
</dbReference>
<feature type="transmembrane region" description="Helical" evidence="9">
    <location>
        <begin position="56"/>
        <end position="75"/>
    </location>
</feature>
<feature type="transmembrane region" description="Helical" evidence="9">
    <location>
        <begin position="398"/>
        <end position="420"/>
    </location>
</feature>
<dbReference type="Pfam" id="PF00078">
    <property type="entry name" value="RVT_1"/>
    <property type="match status" value="1"/>
</dbReference>
<protein>
    <recommendedName>
        <fullName evidence="10">Reverse transcriptase domain-containing protein</fullName>
    </recommendedName>
</protein>
<evidence type="ECO:0000259" key="10">
    <source>
        <dbReference type="PROSITE" id="PS50878"/>
    </source>
</evidence>
<evidence type="ECO:0000313" key="13">
    <source>
        <dbReference type="Proteomes" id="UP000663829"/>
    </source>
</evidence>
<keyword evidence="3" id="KW-0548">Nucleotidyltransferase</keyword>
<evidence type="ECO:0000256" key="2">
    <source>
        <dbReference type="ARBA" id="ARBA00022679"/>
    </source>
</evidence>
<dbReference type="Proteomes" id="UP000663829">
    <property type="component" value="Unassembled WGS sequence"/>
</dbReference>
<accession>A0A815GCL9</accession>
<dbReference type="InterPro" id="IPR043502">
    <property type="entry name" value="DNA/RNA_pol_sf"/>
</dbReference>
<dbReference type="InterPro" id="IPR051320">
    <property type="entry name" value="Viral_Replic_Matur_Polypro"/>
</dbReference>
<keyword evidence="6" id="KW-0255">Endonuclease</keyword>
<dbReference type="InterPro" id="IPR000477">
    <property type="entry name" value="RT_dom"/>
</dbReference>
<evidence type="ECO:0000256" key="4">
    <source>
        <dbReference type="ARBA" id="ARBA00022722"/>
    </source>
</evidence>
<keyword evidence="4" id="KW-0540">Nuclease</keyword>
<reference evidence="11" key="1">
    <citation type="submission" date="2021-02" db="EMBL/GenBank/DDBJ databases">
        <authorList>
            <person name="Nowell W R."/>
        </authorList>
    </citation>
    <scope>NUCLEOTIDE SEQUENCE</scope>
</reference>
<keyword evidence="13" id="KW-1185">Reference proteome</keyword>
<dbReference type="SUPFAM" id="SSF63829">
    <property type="entry name" value="Calcium-dependent phosphotriesterase"/>
    <property type="match status" value="1"/>
</dbReference>
<evidence type="ECO:0000256" key="8">
    <source>
        <dbReference type="ARBA" id="ARBA00022918"/>
    </source>
</evidence>
<evidence type="ECO:0000256" key="6">
    <source>
        <dbReference type="ARBA" id="ARBA00022759"/>
    </source>
</evidence>
<evidence type="ECO:0000256" key="5">
    <source>
        <dbReference type="ARBA" id="ARBA00022750"/>
    </source>
</evidence>
<dbReference type="GO" id="GO:0004519">
    <property type="term" value="F:endonuclease activity"/>
    <property type="evidence" value="ECO:0007669"/>
    <property type="project" value="UniProtKB-KW"/>
</dbReference>
<name>A0A815GCL9_9BILA</name>
<organism evidence="11 13">
    <name type="scientific">Didymodactylos carnosus</name>
    <dbReference type="NCBI Taxonomy" id="1234261"/>
    <lineage>
        <taxon>Eukaryota</taxon>
        <taxon>Metazoa</taxon>
        <taxon>Spiralia</taxon>
        <taxon>Gnathifera</taxon>
        <taxon>Rotifera</taxon>
        <taxon>Eurotatoria</taxon>
        <taxon>Bdelloidea</taxon>
        <taxon>Philodinida</taxon>
        <taxon>Philodinidae</taxon>
        <taxon>Didymodactylos</taxon>
    </lineage>
</organism>
<dbReference type="EMBL" id="CAJNOQ010014248">
    <property type="protein sequence ID" value="CAF1337866.1"/>
    <property type="molecule type" value="Genomic_DNA"/>
</dbReference>
<dbReference type="InterPro" id="IPR011042">
    <property type="entry name" value="6-blade_b-propeller_TolB-like"/>
</dbReference>
<feature type="domain" description="Reverse transcriptase" evidence="10">
    <location>
        <begin position="728"/>
        <end position="921"/>
    </location>
</feature>
<dbReference type="Pfam" id="PF17917">
    <property type="entry name" value="RT_RNaseH"/>
    <property type="match status" value="1"/>
</dbReference>
<evidence type="ECO:0000256" key="3">
    <source>
        <dbReference type="ARBA" id="ARBA00022695"/>
    </source>
</evidence>
<dbReference type="PANTHER" id="PTHR33064">
    <property type="entry name" value="POL PROTEIN"/>
    <property type="match status" value="1"/>
</dbReference>
<evidence type="ECO:0000313" key="12">
    <source>
        <dbReference type="EMBL" id="CAF4196574.1"/>
    </source>
</evidence>
<keyword evidence="1" id="KW-0645">Protease</keyword>
<dbReference type="Gene3D" id="2.120.10.30">
    <property type="entry name" value="TolB, C-terminal domain"/>
    <property type="match status" value="1"/>
</dbReference>
<dbReference type="InterPro" id="IPR043128">
    <property type="entry name" value="Rev_trsase/Diguanyl_cyclase"/>
</dbReference>
<keyword evidence="8" id="KW-0695">RNA-directed DNA polymerase</keyword>
<sequence>MFPRFFEKDAFLPIRQRLINFYELVEEKIRKFNLFEPYPPHLNEERRYYELLSTRFYILILILSLIILVLYISVIDHTQTVIIKSPTLKQYTLLYEQHSSTLLCGCTKISILYSKFLQLLPERHEICTSQYVTDEWIQYIRLHIYSDDLNRFTDEFRGTAINLFQMLTTLCESTNRTIQNSLSIYYSTEYINDKLINQQLFEATIDSSIQLFISSIINTYTHSLQLIRDTTQSNGLVASNLILYYYYQQQTIVDRYRFNYSYYNNTNQTCSCTNTNQCVKQIELYSYLDPININMVVNGLYMGCYILESLLQSTLECFYSQQCFNQLNIILEPDYYLDTPISLLNSSILINFRPQSTIDELLSQLMVDQWTSLVSYETYFNECQPNQCQYTYTEKFDIFYTITAILGIVGGLKTVLSFLIPNFIIKPTLYLLPLITNRCRKPKLRQTNQVQPFENNADNIFLDNEPVTSLRKIQATTKTTDDILTTTITSPLTTTKSTGNCTSSFSYQRDWNRTGQRVAGSSLGTIGSSLKYLSDPSDMTIVNKFDLYISDSANNRIVKWKLNNSSLNEGELVIGRIDCLAGNSSTELNYPYGMTFDEINQQLYVADSFNYRVLRYNLNQTSFPLSGTTIIDRSQHILSSDVGNFYYIYYDHINNDLYLLETQNGSVLLYKNITSDSHTQSQSLSIAIVGQQQKHRIITQDHPPIYQSAYRAPEPIKQQQKELTDEMERNGQISRSHSSWASPVLLVKKHDGSPRFVVDYRKLNSITIRDSYLLPRMDDTINQLAGSRYYSKLDLKSGYHQIPIDSWDRNKTAFMISYGLFEFNVLPQGLINGPPIFQRIMNEVLGNLLGHHCLVYLDDIIIYSETIRDHIKDVHAVLYALNSHEINHQGYSPLKNNIQEVIDIPAPTTYDAAHQFYGMANYYRSFVKNFAKVAYPLLRFQAKKGEFPLPNVSFILATDASSKHGIGVTLKQKVGKNEHVIVYLSQNLNKIERNWGVTEQECWGNCLGSEEIANLLVWHKVYCYYRPSSFILAQQTQIWK</sequence>
<keyword evidence="9" id="KW-1133">Transmembrane helix</keyword>
<evidence type="ECO:0000256" key="9">
    <source>
        <dbReference type="SAM" id="Phobius"/>
    </source>
</evidence>
<dbReference type="Proteomes" id="UP000681722">
    <property type="component" value="Unassembled WGS sequence"/>
</dbReference>
<proteinExistence type="predicted"/>
<dbReference type="Gene3D" id="3.30.70.270">
    <property type="match status" value="2"/>
</dbReference>
<dbReference type="AlphaFoldDB" id="A0A815GCL9"/>
<keyword evidence="2" id="KW-0808">Transferase</keyword>
<keyword evidence="9" id="KW-0472">Membrane</keyword>
<keyword evidence="7" id="KW-0378">Hydrolase</keyword>
<evidence type="ECO:0000256" key="1">
    <source>
        <dbReference type="ARBA" id="ARBA00022670"/>
    </source>
</evidence>
<dbReference type="Gene3D" id="3.10.10.10">
    <property type="entry name" value="HIV Type 1 Reverse Transcriptase, subunit A, domain 1"/>
    <property type="match status" value="1"/>
</dbReference>
<dbReference type="GO" id="GO:0004190">
    <property type="term" value="F:aspartic-type endopeptidase activity"/>
    <property type="evidence" value="ECO:0007669"/>
    <property type="project" value="UniProtKB-KW"/>
</dbReference>
<dbReference type="GO" id="GO:0006508">
    <property type="term" value="P:proteolysis"/>
    <property type="evidence" value="ECO:0007669"/>
    <property type="project" value="UniProtKB-KW"/>
</dbReference>
<gene>
    <name evidence="11" type="ORF">GPM918_LOCUS30281</name>
    <name evidence="12" type="ORF">SRO942_LOCUS30891</name>
</gene>
<evidence type="ECO:0000256" key="7">
    <source>
        <dbReference type="ARBA" id="ARBA00022801"/>
    </source>
</evidence>